<evidence type="ECO:0000313" key="3">
    <source>
        <dbReference type="Proteomes" id="UP000085678"/>
    </source>
</evidence>
<feature type="region of interest" description="Disordered" evidence="2">
    <location>
        <begin position="403"/>
        <end position="587"/>
    </location>
</feature>
<feature type="compositionally biased region" description="Polar residues" evidence="2">
    <location>
        <begin position="441"/>
        <end position="452"/>
    </location>
</feature>
<keyword evidence="3" id="KW-1185">Reference proteome</keyword>
<dbReference type="SMART" id="SM00028">
    <property type="entry name" value="TPR"/>
    <property type="match status" value="8"/>
</dbReference>
<dbReference type="PROSITE" id="PS50005">
    <property type="entry name" value="TPR"/>
    <property type="match status" value="1"/>
</dbReference>
<feature type="compositionally biased region" description="Basic residues" evidence="2">
    <location>
        <begin position="466"/>
        <end position="482"/>
    </location>
</feature>
<dbReference type="AlphaFoldDB" id="A0A1S3JUK0"/>
<feature type="compositionally biased region" description="Polar residues" evidence="2">
    <location>
        <begin position="564"/>
        <end position="576"/>
    </location>
</feature>
<feature type="repeat" description="TPR" evidence="1">
    <location>
        <begin position="259"/>
        <end position="292"/>
    </location>
</feature>
<feature type="compositionally biased region" description="Low complexity" evidence="2">
    <location>
        <begin position="755"/>
        <end position="793"/>
    </location>
</feature>
<feature type="compositionally biased region" description="Acidic residues" evidence="2">
    <location>
        <begin position="929"/>
        <end position="944"/>
    </location>
</feature>
<dbReference type="InterPro" id="IPR024812">
    <property type="entry name" value="TPR_24"/>
</dbReference>
<dbReference type="InParanoid" id="A0A1S3JUK0"/>
<feature type="region of interest" description="Disordered" evidence="2">
    <location>
        <begin position="601"/>
        <end position="1027"/>
    </location>
</feature>
<dbReference type="OrthoDB" id="6095748at2759"/>
<feature type="compositionally biased region" description="Low complexity" evidence="2">
    <location>
        <begin position="662"/>
        <end position="673"/>
    </location>
</feature>
<proteinExistence type="predicted"/>
<dbReference type="Gene3D" id="1.25.40.10">
    <property type="entry name" value="Tetratricopeptide repeat domain"/>
    <property type="match status" value="2"/>
</dbReference>
<evidence type="ECO:0000256" key="1">
    <source>
        <dbReference type="PROSITE-ProRule" id="PRU00339"/>
    </source>
</evidence>
<dbReference type="PANTHER" id="PTHR47050">
    <property type="entry name" value="TETRATRICOPEPTIDE REPEAT PROTEIN 24"/>
    <property type="match status" value="1"/>
</dbReference>
<name>A0A1S3JUK0_LINAN</name>
<feature type="compositionally biased region" description="Basic and acidic residues" evidence="2">
    <location>
        <begin position="918"/>
        <end position="928"/>
    </location>
</feature>
<dbReference type="Proteomes" id="UP000085678">
    <property type="component" value="Unplaced"/>
</dbReference>
<dbReference type="Pfam" id="PF13176">
    <property type="entry name" value="TPR_7"/>
    <property type="match status" value="1"/>
</dbReference>
<evidence type="ECO:0000256" key="2">
    <source>
        <dbReference type="SAM" id="MobiDB-lite"/>
    </source>
</evidence>
<dbReference type="STRING" id="7574.A0A1S3JUK0"/>
<feature type="compositionally biased region" description="Basic and acidic residues" evidence="2">
    <location>
        <begin position="727"/>
        <end position="743"/>
    </location>
</feature>
<feature type="compositionally biased region" description="Polar residues" evidence="2">
    <location>
        <begin position="626"/>
        <end position="642"/>
    </location>
</feature>
<dbReference type="RefSeq" id="XP_013414003.1">
    <property type="nucleotide sequence ID" value="XM_013558549.2"/>
</dbReference>
<keyword evidence="1" id="KW-0802">TPR repeat</keyword>
<feature type="compositionally biased region" description="Basic residues" evidence="2">
    <location>
        <begin position="679"/>
        <end position="688"/>
    </location>
</feature>
<feature type="compositionally biased region" description="Basic and acidic residues" evidence="2">
    <location>
        <begin position="814"/>
        <end position="851"/>
    </location>
</feature>
<evidence type="ECO:0000313" key="4">
    <source>
        <dbReference type="RefSeq" id="XP_013414003.1"/>
    </source>
</evidence>
<protein>
    <submittedName>
        <fullName evidence="4">Dentin sialophosphoprotein-like</fullName>
    </submittedName>
</protein>
<accession>A0A1S3JUK0</accession>
<feature type="compositionally biased region" description="Basic and acidic residues" evidence="2">
    <location>
        <begin position="982"/>
        <end position="1008"/>
    </location>
</feature>
<feature type="compositionally biased region" description="Basic and acidic residues" evidence="2">
    <location>
        <begin position="945"/>
        <end position="969"/>
    </location>
</feature>
<dbReference type="InterPro" id="IPR011990">
    <property type="entry name" value="TPR-like_helical_dom_sf"/>
</dbReference>
<dbReference type="SUPFAM" id="SSF48452">
    <property type="entry name" value="TPR-like"/>
    <property type="match status" value="2"/>
</dbReference>
<dbReference type="PANTHER" id="PTHR47050:SF1">
    <property type="entry name" value="TETRATRICOPEPTIDE REPEAT PROTEIN 24-LIKE"/>
    <property type="match status" value="1"/>
</dbReference>
<gene>
    <name evidence="4" type="primary">LOC106176244</name>
</gene>
<feature type="compositionally biased region" description="Basic residues" evidence="2">
    <location>
        <begin position="707"/>
        <end position="717"/>
    </location>
</feature>
<feature type="compositionally biased region" description="Polar residues" evidence="2">
    <location>
        <begin position="526"/>
        <end position="535"/>
    </location>
</feature>
<dbReference type="GeneID" id="106176244"/>
<dbReference type="Pfam" id="PF13424">
    <property type="entry name" value="TPR_12"/>
    <property type="match status" value="1"/>
</dbReference>
<feature type="compositionally biased region" description="Basic and acidic residues" evidence="2">
    <location>
        <begin position="885"/>
        <end position="894"/>
    </location>
</feature>
<dbReference type="KEGG" id="lak:106176244"/>
<reference evidence="4" key="1">
    <citation type="submission" date="2025-08" db="UniProtKB">
        <authorList>
            <consortium name="RefSeq"/>
        </authorList>
    </citation>
    <scope>IDENTIFICATION</scope>
    <source>
        <tissue evidence="4">Gonads</tissue>
    </source>
</reference>
<feature type="compositionally biased region" description="Acidic residues" evidence="2">
    <location>
        <begin position="692"/>
        <end position="702"/>
    </location>
</feature>
<dbReference type="InterPro" id="IPR019734">
    <property type="entry name" value="TPR_rpt"/>
</dbReference>
<feature type="compositionally biased region" description="Polar residues" evidence="2">
    <location>
        <begin position="907"/>
        <end position="916"/>
    </location>
</feature>
<sequence>MDEERTHQKKQGLIVAEIDKFTRQGTQELNQGNLKKALAAFSNAFKRSLPLNDGFTERACAFNLGAVYIAVNEPKKGLELLQRAVPPLNGRDGQSNGDLYYNFGLGYEALSDLPEAIRHYSLAQEEYRNELTNFQMESDVCLRLADLYTKLNKFSQAADSYRSAATVYLKLGDLPTQAKMMCKQAGLLIKVGDTDKAIEVTDDCLKMCKNIEESPDIAKVMVELGILYTQCREFSKAASCFEEGLPHCRGLSADEKTEAVLLQNLGAAYNSLGDFQRALSFHQKAADLHGKFRNRTSQGESFMNLAFACTQTGDDESAEEYYKHALQAAKDGGDSHGEWQALEGLGVLAFVNGSIEKAVRYFKQALGKLSVCESNPQAQERIVAKLTDALSYQLQVGGHVDGSSAHGLMNGGGNGYTHSRRSSSRSGHDMAGHRSPHQHSEINGWTKQSSAEPTVEVHQTRESPKHGKTNRKERKSKVTRRATWRENMMMHSGRVGMLGLGIEPHEPVDEKKRHSDTELISRRTGSRPSSRNASRPFTAASDHHQTSPDSMNRRMRRSRDLNGDFQNQSLNSTRHGNQPIRHDTYYHTDDDDWKQRLKDMNLSESSHSSSSDEESVVAPTGRRPLSASTPKKSLQVAPQPSHSKMAYKQEKGHPKQRQVTDSSITSVTETETSTESEKPKRRRHRKKSSSSEESESESESTTESDHKKKRKGHRKRRDVSSSSESESESKTETETESEYDKGKGKSRRHRKKETSSPSTSSESDSESSSDGSSSSSGSGSSSGSSGSGSASSDSESDSDEETSKTEENSDSEDEDKKSVKEAMKKHLNDSSSDKEDGFKEKSDKKKMDETIPTRVSESESSSDTETETGKEKADSDSGSGSETATEEKKDEKESLQPPPVPPPLNGTYETPVQSSEYAKVDKTKKQTDTESESEDSEDENETEKDDPGTTEKLDKTYESLHPRDSRDDEQPSTSASPPPLPRGERERLLHEYHQKMKDREAEKKKNDSGSEPDLPSKSQKSKMCVVM</sequence>
<organism evidence="3 4">
    <name type="scientific">Lingula anatina</name>
    <name type="common">Brachiopod</name>
    <name type="synonym">Lingula unguis</name>
    <dbReference type="NCBI Taxonomy" id="7574"/>
    <lineage>
        <taxon>Eukaryota</taxon>
        <taxon>Metazoa</taxon>
        <taxon>Spiralia</taxon>
        <taxon>Lophotrochozoa</taxon>
        <taxon>Brachiopoda</taxon>
        <taxon>Linguliformea</taxon>
        <taxon>Lingulata</taxon>
        <taxon>Lingulida</taxon>
        <taxon>Linguloidea</taxon>
        <taxon>Lingulidae</taxon>
        <taxon>Lingula</taxon>
    </lineage>
</organism>
<feature type="compositionally biased region" description="Basic and acidic residues" evidence="2">
    <location>
        <begin position="503"/>
        <end position="521"/>
    </location>
</feature>